<dbReference type="PROSITE" id="PS50893">
    <property type="entry name" value="ABC_TRANSPORTER_2"/>
    <property type="match status" value="2"/>
</dbReference>
<dbReference type="CDD" id="cd03244">
    <property type="entry name" value="ABCC_MRP_domain2"/>
    <property type="match status" value="1"/>
</dbReference>
<dbReference type="InterPro" id="IPR003439">
    <property type="entry name" value="ABC_transporter-like_ATP-bd"/>
</dbReference>
<name>A0A1E4TXN5_PACTA</name>
<dbReference type="GO" id="GO:0005524">
    <property type="term" value="F:ATP binding"/>
    <property type="evidence" value="ECO:0007669"/>
    <property type="project" value="UniProtKB-KW"/>
</dbReference>
<gene>
    <name evidence="14" type="ORF">PACTADRAFT_75600</name>
</gene>
<feature type="transmembrane region" description="Helical" evidence="11">
    <location>
        <begin position="1064"/>
        <end position="1089"/>
    </location>
</feature>
<dbReference type="PANTHER" id="PTHR24223">
    <property type="entry name" value="ATP-BINDING CASSETTE SUB-FAMILY C"/>
    <property type="match status" value="1"/>
</dbReference>
<dbReference type="GO" id="GO:0016887">
    <property type="term" value="F:ATP hydrolysis activity"/>
    <property type="evidence" value="ECO:0007669"/>
    <property type="project" value="InterPro"/>
</dbReference>
<evidence type="ECO:0000256" key="7">
    <source>
        <dbReference type="ARBA" id="ARBA00022840"/>
    </source>
</evidence>
<feature type="transmembrane region" description="Helical" evidence="11">
    <location>
        <begin position="827"/>
        <end position="853"/>
    </location>
</feature>
<evidence type="ECO:0000256" key="11">
    <source>
        <dbReference type="SAM" id="Phobius"/>
    </source>
</evidence>
<evidence type="ECO:0008006" key="16">
    <source>
        <dbReference type="Google" id="ProtNLM"/>
    </source>
</evidence>
<evidence type="ECO:0000256" key="9">
    <source>
        <dbReference type="ARBA" id="ARBA00023136"/>
    </source>
</evidence>
<evidence type="ECO:0000256" key="3">
    <source>
        <dbReference type="ARBA" id="ARBA00022448"/>
    </source>
</evidence>
<dbReference type="GO" id="GO:0000329">
    <property type="term" value="C:fungal-type vacuole membrane"/>
    <property type="evidence" value="ECO:0007669"/>
    <property type="project" value="UniProtKB-ARBA"/>
</dbReference>
<dbReference type="SUPFAM" id="SSF90123">
    <property type="entry name" value="ABC transporter transmembrane region"/>
    <property type="match status" value="2"/>
</dbReference>
<evidence type="ECO:0000313" key="14">
    <source>
        <dbReference type="EMBL" id="ODV96481.1"/>
    </source>
</evidence>
<feature type="transmembrane region" description="Helical" evidence="11">
    <location>
        <begin position="945"/>
        <end position="964"/>
    </location>
</feature>
<feature type="domain" description="ABC transmembrane type-1" evidence="13">
    <location>
        <begin position="835"/>
        <end position="1111"/>
    </location>
</feature>
<dbReference type="GO" id="GO:0005886">
    <property type="term" value="C:plasma membrane"/>
    <property type="evidence" value="ECO:0007669"/>
    <property type="project" value="TreeGrafter"/>
</dbReference>
<dbReference type="SUPFAM" id="SSF52540">
    <property type="entry name" value="P-loop containing nucleoside triphosphate hydrolases"/>
    <property type="match status" value="2"/>
</dbReference>
<dbReference type="Pfam" id="PF00005">
    <property type="entry name" value="ABC_tran"/>
    <property type="match status" value="2"/>
</dbReference>
<keyword evidence="4 11" id="KW-0812">Transmembrane</keyword>
<dbReference type="STRING" id="669874.A0A1E4TXN5"/>
<keyword evidence="8 11" id="KW-1133">Transmembrane helix</keyword>
<protein>
    <recommendedName>
        <fullName evidence="16">Oligomycin resistance ATP-dependent permease YOR1</fullName>
    </recommendedName>
</protein>
<feature type="region of interest" description="Disordered" evidence="10">
    <location>
        <begin position="508"/>
        <end position="533"/>
    </location>
</feature>
<organism evidence="14 15">
    <name type="scientific">Pachysolen tannophilus NRRL Y-2460</name>
    <dbReference type="NCBI Taxonomy" id="669874"/>
    <lineage>
        <taxon>Eukaryota</taxon>
        <taxon>Fungi</taxon>
        <taxon>Dikarya</taxon>
        <taxon>Ascomycota</taxon>
        <taxon>Saccharomycotina</taxon>
        <taxon>Pichiomycetes</taxon>
        <taxon>Pachysolenaceae</taxon>
        <taxon>Pachysolen</taxon>
    </lineage>
</organism>
<dbReference type="PROSITE" id="PS50929">
    <property type="entry name" value="ABC_TM1F"/>
    <property type="match status" value="2"/>
</dbReference>
<dbReference type="PANTHER" id="PTHR24223:SF456">
    <property type="entry name" value="MULTIDRUG RESISTANCE-ASSOCIATED PROTEIN LETHAL(2)03659"/>
    <property type="match status" value="1"/>
</dbReference>
<keyword evidence="9 11" id="KW-0472">Membrane</keyword>
<feature type="domain" description="ABC transporter" evidence="12">
    <location>
        <begin position="1150"/>
        <end position="1396"/>
    </location>
</feature>
<dbReference type="InterPro" id="IPR036640">
    <property type="entry name" value="ABC1_TM_sf"/>
</dbReference>
<dbReference type="Gene3D" id="1.20.1560.10">
    <property type="entry name" value="ABC transporter type 1, transmembrane domain"/>
    <property type="match status" value="2"/>
</dbReference>
<dbReference type="Gene3D" id="3.40.50.300">
    <property type="entry name" value="P-loop containing nucleotide triphosphate hydrolases"/>
    <property type="match status" value="2"/>
</dbReference>
<keyword evidence="5" id="KW-0677">Repeat</keyword>
<dbReference type="FunFam" id="3.40.50.300:FF:000565">
    <property type="entry name" value="ABC bile acid transporter"/>
    <property type="match status" value="1"/>
</dbReference>
<keyword evidence="6" id="KW-0547">Nucleotide-binding</keyword>
<dbReference type="GO" id="GO:0008559">
    <property type="term" value="F:ABC-type xenobiotic transporter activity"/>
    <property type="evidence" value="ECO:0007669"/>
    <property type="project" value="TreeGrafter"/>
</dbReference>
<dbReference type="CDD" id="cd18597">
    <property type="entry name" value="ABC_6TM_YOR1_D1_like"/>
    <property type="match status" value="1"/>
</dbReference>
<feature type="compositionally biased region" description="Basic and acidic residues" evidence="10">
    <location>
        <begin position="522"/>
        <end position="533"/>
    </location>
</feature>
<comment type="similarity">
    <text evidence="2">Belongs to the ABC transporter superfamily. ABCC family. Conjugate transporter (TC 3.A.1.208) subfamily.</text>
</comment>
<feature type="transmembrane region" description="Helical" evidence="11">
    <location>
        <begin position="152"/>
        <end position="171"/>
    </location>
</feature>
<dbReference type="OrthoDB" id="6500128at2759"/>
<evidence type="ECO:0000256" key="8">
    <source>
        <dbReference type="ARBA" id="ARBA00022989"/>
    </source>
</evidence>
<dbReference type="CDD" id="cd03250">
    <property type="entry name" value="ABCC_MRP_domain1"/>
    <property type="match status" value="1"/>
</dbReference>
<feature type="domain" description="ABC transmembrane type-1" evidence="13">
    <location>
        <begin position="156"/>
        <end position="433"/>
    </location>
</feature>
<evidence type="ECO:0000256" key="10">
    <source>
        <dbReference type="SAM" id="MobiDB-lite"/>
    </source>
</evidence>
<reference evidence="15" key="1">
    <citation type="submission" date="2016-05" db="EMBL/GenBank/DDBJ databases">
        <title>Comparative genomics of biotechnologically important yeasts.</title>
        <authorList>
            <consortium name="DOE Joint Genome Institute"/>
            <person name="Riley R."/>
            <person name="Haridas S."/>
            <person name="Wolfe K.H."/>
            <person name="Lopes M.R."/>
            <person name="Hittinger C.T."/>
            <person name="Goker M."/>
            <person name="Salamov A."/>
            <person name="Wisecaver J."/>
            <person name="Long T.M."/>
            <person name="Aerts A.L."/>
            <person name="Barry K."/>
            <person name="Choi C."/>
            <person name="Clum A."/>
            <person name="Coughlan A.Y."/>
            <person name="Deshpande S."/>
            <person name="Douglass A.P."/>
            <person name="Hanson S.J."/>
            <person name="Klenk H.-P."/>
            <person name="Labutti K."/>
            <person name="Lapidus A."/>
            <person name="Lindquist E."/>
            <person name="Lipzen A."/>
            <person name="Meier-Kolthoff J.P."/>
            <person name="Ohm R.A."/>
            <person name="Otillar R.P."/>
            <person name="Pangilinan J."/>
            <person name="Peng Y."/>
            <person name="Rokas A."/>
            <person name="Rosa C.A."/>
            <person name="Scheuner C."/>
            <person name="Sibirny A.A."/>
            <person name="Slot J.C."/>
            <person name="Stielow J.B."/>
            <person name="Sun H."/>
            <person name="Kurtzman C.P."/>
            <person name="Blackwell M."/>
            <person name="Grigoriev I.V."/>
            <person name="Jeffries T.W."/>
        </authorList>
    </citation>
    <scope>NUCLEOTIDE SEQUENCE [LARGE SCALE GENOMIC DNA]</scope>
    <source>
        <strain evidence="15">NRRL Y-2460</strain>
    </source>
</reference>
<feature type="transmembrane region" description="Helical" evidence="11">
    <location>
        <begin position="407"/>
        <end position="428"/>
    </location>
</feature>
<feature type="transmembrane region" description="Helical" evidence="11">
    <location>
        <begin position="970"/>
        <end position="988"/>
    </location>
</feature>
<dbReference type="FunFam" id="1.20.1560.10:FF:000013">
    <property type="entry name" value="ABC transporter C family member 2"/>
    <property type="match status" value="1"/>
</dbReference>
<evidence type="ECO:0000256" key="2">
    <source>
        <dbReference type="ARBA" id="ARBA00009726"/>
    </source>
</evidence>
<dbReference type="InterPro" id="IPR027417">
    <property type="entry name" value="P-loop_NTPase"/>
</dbReference>
<feature type="transmembrane region" description="Helical" evidence="11">
    <location>
        <begin position="873"/>
        <end position="895"/>
    </location>
</feature>
<sequence>MSARDIEKQDLLESLKAQKRFLSVFFPKEIPPLPSEAERNPYPASDVNIFSRIFFYWLNKLYVKGYRRTLEPADLWYLANDYEVNHYFERFNSHYQLALKKKAENYALINESIYQQDDVLDEASKERSKKLTSLHTNIVVLCVFKTFAKEIVLVWLCFLFAMFSSAGAAIFSKYLILFVESTTSSIGAGVGYAIGTSICTWLLSVGENQFFYNAQVLSYKVSSILIKLTMTKALKLDARGRFKYPSSKISSIIGGDLSRIQDGCLYFIALLGVPLPLILFIGILIWNIGVSSLAGIGVFLLLIGCTAAFATKLFSLRADINIWSDKRLAYIKEILNNFRIIKYYTWENYYFKKIYDVRKKEMNYVFTSQFIRTVMISIIISSTYLSTMISFLVLYYSKSSKRNVANIFSSISMFNILSTLIAAFPFFVSSSTDAYAGLKRFGELFSCGEADENLLLKYNDIEDDLEFEDENFKMRKGSNEPAIKIENASFEWETFEIDDDDVDVENEKEEKKTKKNKKKCKKNNENENKNQEAKISKAKDFSLIDLNLSIDRGEFIIVTGVVASGKSSLLNAMSGFMKCIEGSIEVNDSILLCGESWVQNATIKDNILFGKEYDKKKYKEVLYACDLTADLKNFPAGDNTEIGERGITLSGGQKARLSLARACFDSKNIILMDDVLSAVDAKVGKHIMENCILGYLKDKTRILATHQLSLVGAADRVIFLNGDGTIDVGTSQELLETNEGFISLMQHATDNNNEDSIVEAEEVEAGKDESQDLLRIRSTKLMVTTSIQSIDDNEAKCIGKLVEVEERAVNSIQYDVYRNYVKLGSGIFGVFFLPVLFVILSLGIFASIFQTVWLSYWTEYRFSSLTNNEYVGIYIAINIATIIFVLCINTLLVYISNNAGRLLTVKGVERLLHAPTSFMDSTPMGRILNRFTKDTNCVDIELSEYLRLFVTPVGLVVGTVILSIVYIPWVAVAVPFFAFIFFCITNYYQASSREIKRLEAVQTSFVFSHFNETLNGMNTVKAYKAEKRFKSKNDFYINQRNEALFLTTANNSWIKISLGTFSSLFILFVSLLCVAGVFSLGAGATGVLLSNLLNIADQLTTALVQFTNLENSMNSVERLYHYAFKLPQEAAYEIRETQPSPQWLTVNSNIEFRNVFMQYSKNSPFVLNRLNFEIGTGEKVGICGRTGAGKSSIMTALYRLCEITEGEIIIDQVDISKIGLETLRSHLAIIPQDPIMFSSTLRKNLDPFDKFSDDKLYDVLKIVTLVDDIEKVKRQDGYHGETLHKYNLNQSVSEAGSNYSLGERQLVSLARAILHDSKILIMDEATSSVDYDTDEKVQRIIKQQFSHCTILCIAHRLKTIIDYDRILVLEKGEVIEFDTPYNLFCTEDGVFKEMCEKSRIVESDFNKVN</sequence>
<accession>A0A1E4TXN5</accession>
<proteinExistence type="inferred from homology"/>
<dbReference type="CDD" id="cd18606">
    <property type="entry name" value="ABC_6TM_YOR1_D2_like"/>
    <property type="match status" value="1"/>
</dbReference>
<feature type="transmembrane region" description="Helical" evidence="11">
    <location>
        <begin position="370"/>
        <end position="395"/>
    </location>
</feature>
<evidence type="ECO:0000256" key="1">
    <source>
        <dbReference type="ARBA" id="ARBA00004141"/>
    </source>
</evidence>
<feature type="domain" description="ABC transporter" evidence="12">
    <location>
        <begin position="528"/>
        <end position="747"/>
    </location>
</feature>
<dbReference type="FunFam" id="3.40.50.300:FF:001750">
    <property type="entry name" value="ATP-binding cassette transporter"/>
    <property type="match status" value="1"/>
</dbReference>
<dbReference type="Pfam" id="PF00664">
    <property type="entry name" value="ABC_membrane"/>
    <property type="match status" value="2"/>
</dbReference>
<evidence type="ECO:0000259" key="13">
    <source>
        <dbReference type="PROSITE" id="PS50929"/>
    </source>
</evidence>
<dbReference type="InterPro" id="IPR011527">
    <property type="entry name" value="ABC1_TM_dom"/>
</dbReference>
<evidence type="ECO:0000259" key="12">
    <source>
        <dbReference type="PROSITE" id="PS50893"/>
    </source>
</evidence>
<dbReference type="InterPro" id="IPR003593">
    <property type="entry name" value="AAA+_ATPase"/>
</dbReference>
<dbReference type="PROSITE" id="PS00211">
    <property type="entry name" value="ABC_TRANSPORTER_1"/>
    <property type="match status" value="1"/>
</dbReference>
<feature type="transmembrane region" description="Helical" evidence="11">
    <location>
        <begin position="264"/>
        <end position="286"/>
    </location>
</feature>
<keyword evidence="15" id="KW-1185">Reference proteome</keyword>
<dbReference type="EMBL" id="KV454013">
    <property type="protein sequence ID" value="ODV96481.1"/>
    <property type="molecule type" value="Genomic_DNA"/>
</dbReference>
<evidence type="ECO:0000313" key="15">
    <source>
        <dbReference type="Proteomes" id="UP000094236"/>
    </source>
</evidence>
<evidence type="ECO:0000256" key="4">
    <source>
        <dbReference type="ARBA" id="ARBA00022692"/>
    </source>
</evidence>
<dbReference type="SMART" id="SM00382">
    <property type="entry name" value="AAA"/>
    <property type="match status" value="2"/>
</dbReference>
<evidence type="ECO:0000256" key="5">
    <source>
        <dbReference type="ARBA" id="ARBA00022737"/>
    </source>
</evidence>
<feature type="transmembrane region" description="Helical" evidence="11">
    <location>
        <begin position="183"/>
        <end position="204"/>
    </location>
</feature>
<evidence type="ECO:0000256" key="6">
    <source>
        <dbReference type="ARBA" id="ARBA00022741"/>
    </source>
</evidence>
<comment type="subcellular location">
    <subcellularLocation>
        <location evidence="1">Membrane</location>
        <topology evidence="1">Multi-pass membrane protein</topology>
    </subcellularLocation>
</comment>
<dbReference type="InterPro" id="IPR050173">
    <property type="entry name" value="ABC_transporter_C-like"/>
</dbReference>
<dbReference type="InterPro" id="IPR017871">
    <property type="entry name" value="ABC_transporter-like_CS"/>
</dbReference>
<feature type="transmembrane region" description="Helical" evidence="11">
    <location>
        <begin position="292"/>
        <end position="314"/>
    </location>
</feature>
<dbReference type="Proteomes" id="UP000094236">
    <property type="component" value="Unassembled WGS sequence"/>
</dbReference>
<keyword evidence="3" id="KW-0813">Transport</keyword>
<keyword evidence="7" id="KW-0067">ATP-binding</keyword>